<dbReference type="SUPFAM" id="SSF53474">
    <property type="entry name" value="alpha/beta-Hydrolases"/>
    <property type="match status" value="1"/>
</dbReference>
<protein>
    <recommendedName>
        <fullName evidence="1">AB hydrolase-1 domain-containing protein</fullName>
    </recommendedName>
</protein>
<reference evidence="2 3" key="1">
    <citation type="journal article" date="2013" name="Mar. Genomics">
        <title>Expression of sulfatases in Rhodopirellula baltica and the diversity of sulfatases in the genus Rhodopirellula.</title>
        <authorList>
            <person name="Wegner C.E."/>
            <person name="Richter-Heitmann T."/>
            <person name="Klindworth A."/>
            <person name="Klockow C."/>
            <person name="Richter M."/>
            <person name="Achstetter T."/>
            <person name="Glockner F.O."/>
            <person name="Harder J."/>
        </authorList>
    </citation>
    <scope>NUCLEOTIDE SEQUENCE [LARGE SCALE GENOMIC DNA]</scope>
    <source>
        <strain evidence="2 3">SH28</strain>
    </source>
</reference>
<dbReference type="Proteomes" id="UP000007993">
    <property type="component" value="Unassembled WGS sequence"/>
</dbReference>
<evidence type="ECO:0000313" key="2">
    <source>
        <dbReference type="EMBL" id="EKJ98698.1"/>
    </source>
</evidence>
<proteinExistence type="predicted"/>
<gene>
    <name evidence="2" type="ORF">RBSH_06011</name>
</gene>
<feature type="domain" description="AB hydrolase-1" evidence="1">
    <location>
        <begin position="50"/>
        <end position="217"/>
    </location>
</feature>
<dbReference type="EMBL" id="AMCW01000173">
    <property type="protein sequence ID" value="EKJ98698.1"/>
    <property type="molecule type" value="Genomic_DNA"/>
</dbReference>
<name>K5D7B7_RHOBT</name>
<comment type="caution">
    <text evidence="2">The sequence shown here is derived from an EMBL/GenBank/DDBJ whole genome shotgun (WGS) entry which is preliminary data.</text>
</comment>
<evidence type="ECO:0000259" key="1">
    <source>
        <dbReference type="Pfam" id="PF12697"/>
    </source>
</evidence>
<accession>K5D7B7</accession>
<dbReference type="Gene3D" id="3.40.50.1820">
    <property type="entry name" value="alpha/beta hydrolase"/>
    <property type="match status" value="1"/>
</dbReference>
<dbReference type="InterPro" id="IPR000073">
    <property type="entry name" value="AB_hydrolase_1"/>
</dbReference>
<dbReference type="Pfam" id="PF12697">
    <property type="entry name" value="Abhydrolase_6"/>
    <property type="match status" value="1"/>
</dbReference>
<dbReference type="InterPro" id="IPR029058">
    <property type="entry name" value="AB_hydrolase_fold"/>
</dbReference>
<dbReference type="AlphaFoldDB" id="K5D7B7"/>
<sequence>MTERNVADELPRLMLLSGLAADERIFVAQKLAFPQLSVPQWLAPFKNEPLDDYAKRLASEIGPGPCVIGGASFGGIVAMHLARHLNPEAVILIGSVRSPSELPMYARLARPLRCLTLWLPVRAMQWAMKPLLCGPLRTAMPFVHGLLSQFLQSDPAVFRWSLHQILNWKSAPACSCPIYHIHGARDWVMPAKNTVPDKIVPGAGHVLSLTHPHEVNEFIRFVMKRTKLSCNPSSH</sequence>
<organism evidence="2 3">
    <name type="scientific">Rhodopirellula baltica SH28</name>
    <dbReference type="NCBI Taxonomy" id="993517"/>
    <lineage>
        <taxon>Bacteria</taxon>
        <taxon>Pseudomonadati</taxon>
        <taxon>Planctomycetota</taxon>
        <taxon>Planctomycetia</taxon>
        <taxon>Pirellulales</taxon>
        <taxon>Pirellulaceae</taxon>
        <taxon>Rhodopirellula</taxon>
    </lineage>
</organism>
<evidence type="ECO:0000313" key="3">
    <source>
        <dbReference type="Proteomes" id="UP000007993"/>
    </source>
</evidence>